<sequence>MAQRREAGEQLAFPPSSTKNLLDLLDWFSCYIRQHFSQQIGLIWYHRRFCAPVCPPQLIVSLKYTVVASPATSAAARSTTRSHQINTTMRWDR</sequence>
<comment type="caution">
    <text evidence="1">The sequence shown here is derived from an EMBL/GenBank/DDBJ whole genome shotgun (WGS) entry which is preliminary data.</text>
</comment>
<evidence type="ECO:0000313" key="2">
    <source>
        <dbReference type="Proteomes" id="UP000215914"/>
    </source>
</evidence>
<reference evidence="1" key="2">
    <citation type="submission" date="2020-06" db="EMBL/GenBank/DDBJ databases">
        <title>Helianthus annuus Genome sequencing and assembly Release 2.</title>
        <authorList>
            <person name="Gouzy J."/>
            <person name="Langlade N."/>
            <person name="Munos S."/>
        </authorList>
    </citation>
    <scope>NUCLEOTIDE SEQUENCE</scope>
    <source>
        <tissue evidence="1">Leaves</tissue>
    </source>
</reference>
<organism evidence="1 2">
    <name type="scientific">Helianthus annuus</name>
    <name type="common">Common sunflower</name>
    <dbReference type="NCBI Taxonomy" id="4232"/>
    <lineage>
        <taxon>Eukaryota</taxon>
        <taxon>Viridiplantae</taxon>
        <taxon>Streptophyta</taxon>
        <taxon>Embryophyta</taxon>
        <taxon>Tracheophyta</taxon>
        <taxon>Spermatophyta</taxon>
        <taxon>Magnoliopsida</taxon>
        <taxon>eudicotyledons</taxon>
        <taxon>Gunneridae</taxon>
        <taxon>Pentapetalae</taxon>
        <taxon>asterids</taxon>
        <taxon>campanulids</taxon>
        <taxon>Asterales</taxon>
        <taxon>Asteraceae</taxon>
        <taxon>Asteroideae</taxon>
        <taxon>Heliantheae alliance</taxon>
        <taxon>Heliantheae</taxon>
        <taxon>Helianthus</taxon>
    </lineage>
</organism>
<protein>
    <submittedName>
        <fullName evidence="1">Uncharacterized protein</fullName>
    </submittedName>
</protein>
<reference evidence="1" key="1">
    <citation type="journal article" date="2017" name="Nature">
        <title>The sunflower genome provides insights into oil metabolism, flowering and Asterid evolution.</title>
        <authorList>
            <person name="Badouin H."/>
            <person name="Gouzy J."/>
            <person name="Grassa C.J."/>
            <person name="Murat F."/>
            <person name="Staton S.E."/>
            <person name="Cottret L."/>
            <person name="Lelandais-Briere C."/>
            <person name="Owens G.L."/>
            <person name="Carrere S."/>
            <person name="Mayjonade B."/>
            <person name="Legrand L."/>
            <person name="Gill N."/>
            <person name="Kane N.C."/>
            <person name="Bowers J.E."/>
            <person name="Hubner S."/>
            <person name="Bellec A."/>
            <person name="Berard A."/>
            <person name="Berges H."/>
            <person name="Blanchet N."/>
            <person name="Boniface M.C."/>
            <person name="Brunel D."/>
            <person name="Catrice O."/>
            <person name="Chaidir N."/>
            <person name="Claudel C."/>
            <person name="Donnadieu C."/>
            <person name="Faraut T."/>
            <person name="Fievet G."/>
            <person name="Helmstetter N."/>
            <person name="King M."/>
            <person name="Knapp S.J."/>
            <person name="Lai Z."/>
            <person name="Le Paslier M.C."/>
            <person name="Lippi Y."/>
            <person name="Lorenzon L."/>
            <person name="Mandel J.R."/>
            <person name="Marage G."/>
            <person name="Marchand G."/>
            <person name="Marquand E."/>
            <person name="Bret-Mestries E."/>
            <person name="Morien E."/>
            <person name="Nambeesan S."/>
            <person name="Nguyen T."/>
            <person name="Pegot-Espagnet P."/>
            <person name="Pouilly N."/>
            <person name="Raftis F."/>
            <person name="Sallet E."/>
            <person name="Schiex T."/>
            <person name="Thomas J."/>
            <person name="Vandecasteele C."/>
            <person name="Vares D."/>
            <person name="Vear F."/>
            <person name="Vautrin S."/>
            <person name="Crespi M."/>
            <person name="Mangin B."/>
            <person name="Burke J.M."/>
            <person name="Salse J."/>
            <person name="Munos S."/>
            <person name="Vincourt P."/>
            <person name="Rieseberg L.H."/>
            <person name="Langlade N.B."/>
        </authorList>
    </citation>
    <scope>NUCLEOTIDE SEQUENCE</scope>
    <source>
        <tissue evidence="1">Leaves</tissue>
    </source>
</reference>
<accession>A0A9K3JVU8</accession>
<dbReference type="Proteomes" id="UP000215914">
    <property type="component" value="Unassembled WGS sequence"/>
</dbReference>
<proteinExistence type="predicted"/>
<name>A0A9K3JVU8_HELAN</name>
<keyword evidence="2" id="KW-1185">Reference proteome</keyword>
<dbReference type="EMBL" id="MNCJ02000316">
    <property type="protein sequence ID" value="KAF5822257.1"/>
    <property type="molecule type" value="Genomic_DNA"/>
</dbReference>
<gene>
    <name evidence="1" type="ORF">HanXRQr2_Chr01g0024341</name>
</gene>
<evidence type="ECO:0000313" key="1">
    <source>
        <dbReference type="EMBL" id="KAF5822257.1"/>
    </source>
</evidence>
<dbReference type="Gramene" id="mRNA:HanXRQr2_Chr01g0024341">
    <property type="protein sequence ID" value="mRNA:HanXRQr2_Chr01g0024341"/>
    <property type="gene ID" value="HanXRQr2_Chr01g0024341"/>
</dbReference>
<dbReference type="AlphaFoldDB" id="A0A9K3JVU8"/>